<gene>
    <name evidence="3" type="ORF">Tcan_11423</name>
</gene>
<sequence>MSGKLPLVSARSLPTPHVEKDTFKERNISSETLPKPPPRRIASLEQKQSADVVYAVPFKPAVPKRQLNNGNDNMSLNRNSDVSATQRHKASYINPARKGLHQESNTKDFTGELRMQNWDNLIGDNIYEKFSASNSTYRTERAVNDIQGGEHIYDDLDEENEGQKVIATGKDQCDDRRTRVACYSPTAANIYEDLEFENMKNEKKEVTNGTTRTPGSTVMLHLSNLKNFAHQKYSSVFKTKATNDLRKANDSKNAHSCANENRETTRQTFSHKLMSQMANFKTSTQQKLSSVFNANTKYDEGVNDSQMNRQMHGKNIAHDQKEGNAKFKEFKAATAIVMGRRGANAIRRRWKLSLIIVIVIFILILGLGLGLGLRKKEPETAMSTPTATVTEAAISTSTATDGPVEATTAPVDAETTKTATTATITNNSDITTSAATTASPITCEITKQRIYAIILFDVTTFANISFNKWQKPLGISLVNSLITDGTGHRKVLLGAVNENFNLTIDYIDNVTAIDKSIDELRSALNPSTSYNIGSALEAIANGSAGSVPSGFHSFIVITASTSIKDSDVAKNATIRLEQQNHHLLVFTSDQPLKEDFAQVISNRDDVLVTEQDTVDSAITWFKIRVCEIVSHNSLKGIING</sequence>
<feature type="compositionally biased region" description="Polar residues" evidence="1">
    <location>
        <begin position="66"/>
        <end position="85"/>
    </location>
</feature>
<evidence type="ECO:0000313" key="4">
    <source>
        <dbReference type="Proteomes" id="UP000031036"/>
    </source>
</evidence>
<name>A0A0B2VSG3_TOXCA</name>
<protein>
    <recommendedName>
        <fullName evidence="5">VWFA domain-containing protein</fullName>
    </recommendedName>
</protein>
<evidence type="ECO:0008006" key="5">
    <source>
        <dbReference type="Google" id="ProtNLM"/>
    </source>
</evidence>
<reference evidence="3 4" key="1">
    <citation type="submission" date="2014-11" db="EMBL/GenBank/DDBJ databases">
        <title>Genetic blueprint of the zoonotic pathogen Toxocara canis.</title>
        <authorList>
            <person name="Zhu X.-Q."/>
            <person name="Korhonen P.K."/>
            <person name="Cai H."/>
            <person name="Young N.D."/>
            <person name="Nejsum P."/>
            <person name="von Samson-Himmelstjerna G."/>
            <person name="Boag P.R."/>
            <person name="Tan P."/>
            <person name="Li Q."/>
            <person name="Min J."/>
            <person name="Yang Y."/>
            <person name="Wang X."/>
            <person name="Fang X."/>
            <person name="Hall R.S."/>
            <person name="Hofmann A."/>
            <person name="Sternberg P.W."/>
            <person name="Jex A.R."/>
            <person name="Gasser R.B."/>
        </authorList>
    </citation>
    <scope>NUCLEOTIDE SEQUENCE [LARGE SCALE GENOMIC DNA]</scope>
    <source>
        <strain evidence="3">PN_DK_2014</strain>
    </source>
</reference>
<comment type="caution">
    <text evidence="3">The sequence shown here is derived from an EMBL/GenBank/DDBJ whole genome shotgun (WGS) entry which is preliminary data.</text>
</comment>
<feature type="region of interest" description="Disordered" evidence="1">
    <location>
        <begin position="1"/>
        <end position="39"/>
    </location>
</feature>
<keyword evidence="2" id="KW-0472">Membrane</keyword>
<feature type="compositionally biased region" description="Basic and acidic residues" evidence="1">
    <location>
        <begin position="17"/>
        <end position="28"/>
    </location>
</feature>
<dbReference type="Proteomes" id="UP000031036">
    <property type="component" value="Unassembled WGS sequence"/>
</dbReference>
<evidence type="ECO:0000313" key="3">
    <source>
        <dbReference type="EMBL" id="KHN84648.1"/>
    </source>
</evidence>
<evidence type="ECO:0000256" key="1">
    <source>
        <dbReference type="SAM" id="MobiDB-lite"/>
    </source>
</evidence>
<organism evidence="3 4">
    <name type="scientific">Toxocara canis</name>
    <name type="common">Canine roundworm</name>
    <dbReference type="NCBI Taxonomy" id="6265"/>
    <lineage>
        <taxon>Eukaryota</taxon>
        <taxon>Metazoa</taxon>
        <taxon>Ecdysozoa</taxon>
        <taxon>Nematoda</taxon>
        <taxon>Chromadorea</taxon>
        <taxon>Rhabditida</taxon>
        <taxon>Spirurina</taxon>
        <taxon>Ascaridomorpha</taxon>
        <taxon>Ascaridoidea</taxon>
        <taxon>Toxocaridae</taxon>
        <taxon>Toxocara</taxon>
    </lineage>
</organism>
<accession>A0A0B2VSG3</accession>
<keyword evidence="4" id="KW-1185">Reference proteome</keyword>
<dbReference type="AlphaFoldDB" id="A0A0B2VSG3"/>
<proteinExistence type="predicted"/>
<keyword evidence="2" id="KW-0812">Transmembrane</keyword>
<feature type="region of interest" description="Disordered" evidence="1">
    <location>
        <begin position="63"/>
        <end position="87"/>
    </location>
</feature>
<dbReference type="EMBL" id="JPKZ01000906">
    <property type="protein sequence ID" value="KHN84648.1"/>
    <property type="molecule type" value="Genomic_DNA"/>
</dbReference>
<feature type="transmembrane region" description="Helical" evidence="2">
    <location>
        <begin position="350"/>
        <end position="373"/>
    </location>
</feature>
<keyword evidence="2" id="KW-1133">Transmembrane helix</keyword>
<evidence type="ECO:0000256" key="2">
    <source>
        <dbReference type="SAM" id="Phobius"/>
    </source>
</evidence>